<evidence type="ECO:0000313" key="1">
    <source>
        <dbReference type="EMBL" id="KAF4140452.1"/>
    </source>
</evidence>
<proteinExistence type="predicted"/>
<accession>A0A8S9ULU7</accession>
<dbReference type="EMBL" id="JAACNO010001451">
    <property type="protein sequence ID" value="KAF4140452.1"/>
    <property type="molecule type" value="Genomic_DNA"/>
</dbReference>
<organism evidence="1 2">
    <name type="scientific">Phytophthora infestans</name>
    <name type="common">Potato late blight agent</name>
    <name type="synonym">Botrytis infestans</name>
    <dbReference type="NCBI Taxonomy" id="4787"/>
    <lineage>
        <taxon>Eukaryota</taxon>
        <taxon>Sar</taxon>
        <taxon>Stramenopiles</taxon>
        <taxon>Oomycota</taxon>
        <taxon>Peronosporomycetes</taxon>
        <taxon>Peronosporales</taxon>
        <taxon>Peronosporaceae</taxon>
        <taxon>Phytophthora</taxon>
    </lineage>
</organism>
<reference evidence="1" key="1">
    <citation type="submission" date="2020-03" db="EMBL/GenBank/DDBJ databases">
        <title>Hybrid Assembly of Korean Phytophthora infestans isolates.</title>
        <authorList>
            <person name="Prokchorchik M."/>
            <person name="Lee Y."/>
            <person name="Seo J."/>
            <person name="Cho J.-H."/>
            <person name="Park Y.-E."/>
            <person name="Jang D.-C."/>
            <person name="Im J.-S."/>
            <person name="Choi J.-G."/>
            <person name="Park H.-J."/>
            <person name="Lee G.-B."/>
            <person name="Lee Y.-G."/>
            <person name="Hong S.-Y."/>
            <person name="Cho K."/>
            <person name="Sohn K.H."/>
        </authorList>
    </citation>
    <scope>NUCLEOTIDE SEQUENCE</scope>
    <source>
        <strain evidence="1">KR_2_A2</strain>
    </source>
</reference>
<gene>
    <name evidence="1" type="ORF">GN958_ATG10312</name>
</gene>
<comment type="caution">
    <text evidence="1">The sequence shown here is derived from an EMBL/GenBank/DDBJ whole genome shotgun (WGS) entry which is preliminary data.</text>
</comment>
<name>A0A8S9ULU7_PHYIN</name>
<dbReference type="Proteomes" id="UP000704712">
    <property type="component" value="Unassembled WGS sequence"/>
</dbReference>
<evidence type="ECO:0000313" key="2">
    <source>
        <dbReference type="Proteomes" id="UP000704712"/>
    </source>
</evidence>
<sequence>MLTKMVGYKPAPNAITMSYHSMMTHYFSGEPVDAHIQAVWKRRKLDLITLNVVNFSQKSLAYNNKSNQKIIS</sequence>
<protein>
    <submittedName>
        <fullName evidence="1">Uncharacterized protein</fullName>
    </submittedName>
</protein>
<dbReference type="AlphaFoldDB" id="A0A8S9ULU7"/>